<sequence>MGIGIIGSNWSVNEHTADFLAFANMEALARGESGSGITCWRTVSMNGAGRPAHYTYCGSCDAVLAREVADKDYCPR</sequence>
<reference evidence="1 2" key="1">
    <citation type="submission" date="2018-08" db="EMBL/GenBank/DDBJ databases">
        <title>A genome reference for cultivated species of the human gut microbiota.</title>
        <authorList>
            <person name="Zou Y."/>
            <person name="Xue W."/>
            <person name="Luo G."/>
        </authorList>
    </citation>
    <scope>NUCLEOTIDE SEQUENCE [LARGE SCALE GENOMIC DNA]</scope>
    <source>
        <strain evidence="1 2">AF16-14</strain>
    </source>
</reference>
<dbReference type="RefSeq" id="WP_022159790.1">
    <property type="nucleotide sequence ID" value="NZ_BAABYK010000001.1"/>
</dbReference>
<proteinExistence type="predicted"/>
<gene>
    <name evidence="1" type="ORF">DWW57_09420</name>
</gene>
<name>A0A412TR64_9BACT</name>
<protein>
    <submittedName>
        <fullName evidence="1">Uncharacterized protein</fullName>
    </submittedName>
</protein>
<dbReference type="AlphaFoldDB" id="A0A412TR64"/>
<comment type="caution">
    <text evidence="1">The sequence shown here is derived from an EMBL/GenBank/DDBJ whole genome shotgun (WGS) entry which is preliminary data.</text>
</comment>
<accession>A0A412TR64</accession>
<dbReference type="EMBL" id="QRYC01000011">
    <property type="protein sequence ID" value="RGU56229.1"/>
    <property type="molecule type" value="Genomic_DNA"/>
</dbReference>
<evidence type="ECO:0000313" key="2">
    <source>
        <dbReference type="Proteomes" id="UP000284243"/>
    </source>
</evidence>
<dbReference type="Proteomes" id="UP000284243">
    <property type="component" value="Unassembled WGS sequence"/>
</dbReference>
<evidence type="ECO:0000313" key="1">
    <source>
        <dbReference type="EMBL" id="RGU56229.1"/>
    </source>
</evidence>
<organism evidence="1 2">
    <name type="scientific">Odoribacter splanchnicus</name>
    <dbReference type="NCBI Taxonomy" id="28118"/>
    <lineage>
        <taxon>Bacteria</taxon>
        <taxon>Pseudomonadati</taxon>
        <taxon>Bacteroidota</taxon>
        <taxon>Bacteroidia</taxon>
        <taxon>Bacteroidales</taxon>
        <taxon>Odoribacteraceae</taxon>
        <taxon>Odoribacter</taxon>
    </lineage>
</organism>